<keyword evidence="1" id="KW-0812">Transmembrane</keyword>
<protein>
    <submittedName>
        <fullName evidence="2">Uncharacterized protein</fullName>
    </submittedName>
</protein>
<keyword evidence="1" id="KW-0472">Membrane</keyword>
<evidence type="ECO:0000256" key="1">
    <source>
        <dbReference type="SAM" id="Phobius"/>
    </source>
</evidence>
<evidence type="ECO:0000313" key="3">
    <source>
        <dbReference type="Proteomes" id="UP000000607"/>
    </source>
</evidence>
<dbReference type="Proteomes" id="UP000000607">
    <property type="component" value="Chromosome"/>
</dbReference>
<name>Q65VB1_MANSM</name>
<dbReference type="HOGENOM" id="CLU_3382592_0_0_6"/>
<evidence type="ECO:0000313" key="2">
    <source>
        <dbReference type="EMBL" id="AAU37099.1"/>
    </source>
</evidence>
<reference evidence="2 3" key="1">
    <citation type="journal article" date="2004" name="Nat. Biotechnol.">
        <title>The genome sequence of the capnophilic rumen bacterium Mannheimia succiniciproducens.</title>
        <authorList>
            <person name="Hong S.H."/>
            <person name="Kim J.S."/>
            <person name="Lee S.Y."/>
            <person name="In Y.H."/>
            <person name="Choi S.S."/>
            <person name="Rih J.-K."/>
            <person name="Kim C.H."/>
            <person name="Jeong H."/>
            <person name="Hur C.G."/>
            <person name="Kim J.J."/>
        </authorList>
    </citation>
    <scope>NUCLEOTIDE SEQUENCE [LARGE SCALE GENOMIC DNA]</scope>
    <source>
        <strain evidence="3">KCTC 0769BP / MBEL55E</strain>
    </source>
</reference>
<keyword evidence="1" id="KW-1133">Transmembrane helix</keyword>
<dbReference type="KEGG" id="msu:MS0492"/>
<feature type="transmembrane region" description="Helical" evidence="1">
    <location>
        <begin position="6"/>
        <end position="22"/>
    </location>
</feature>
<proteinExistence type="predicted"/>
<dbReference type="STRING" id="221988.MS0492"/>
<organism evidence="2 3">
    <name type="scientific">Mannheimia succiniciproducens (strain KCTC 0769BP / MBEL55E)</name>
    <dbReference type="NCBI Taxonomy" id="221988"/>
    <lineage>
        <taxon>Bacteria</taxon>
        <taxon>Pseudomonadati</taxon>
        <taxon>Pseudomonadota</taxon>
        <taxon>Gammaproteobacteria</taxon>
        <taxon>Pasteurellales</taxon>
        <taxon>Pasteurellaceae</taxon>
        <taxon>Basfia</taxon>
    </lineage>
</organism>
<keyword evidence="3" id="KW-1185">Reference proteome</keyword>
<sequence length="33" mass="3852">MRNFAIISLFSELVYLIGRLLSKIITNKRKTLV</sequence>
<dbReference type="AlphaFoldDB" id="Q65VB1"/>
<accession>Q65VB1</accession>
<dbReference type="EMBL" id="AE016827">
    <property type="protein sequence ID" value="AAU37099.1"/>
    <property type="molecule type" value="Genomic_DNA"/>
</dbReference>
<gene>
    <name evidence="2" type="ordered locus">MS0492</name>
</gene>